<dbReference type="InterPro" id="IPR036890">
    <property type="entry name" value="HATPase_C_sf"/>
</dbReference>
<evidence type="ECO:0000256" key="2">
    <source>
        <dbReference type="ARBA" id="ARBA00012438"/>
    </source>
</evidence>
<evidence type="ECO:0000259" key="6">
    <source>
        <dbReference type="PROSITE" id="PS50109"/>
    </source>
</evidence>
<feature type="domain" description="Histidine kinase" evidence="6">
    <location>
        <begin position="161"/>
        <end position="370"/>
    </location>
</feature>
<dbReference type="RefSeq" id="WP_164032597.1">
    <property type="nucleotide sequence ID" value="NZ_JAABOQ010000004.1"/>
</dbReference>
<evidence type="ECO:0000313" key="8">
    <source>
        <dbReference type="EMBL" id="NER17930.1"/>
    </source>
</evidence>
<dbReference type="GO" id="GO:0004673">
    <property type="term" value="F:protein histidine kinase activity"/>
    <property type="evidence" value="ECO:0007669"/>
    <property type="project" value="UniProtKB-EC"/>
</dbReference>
<dbReference type="EMBL" id="JAABOQ010000004">
    <property type="protein sequence ID" value="NER17930.1"/>
    <property type="molecule type" value="Genomic_DNA"/>
</dbReference>
<comment type="catalytic activity">
    <reaction evidence="1">
        <text>ATP + protein L-histidine = ADP + protein N-phospho-L-histidine.</text>
        <dbReference type="EC" id="2.7.13.3"/>
    </reaction>
</comment>
<comment type="caution">
    <text evidence="8">The sequence shown here is derived from an EMBL/GenBank/DDBJ whole genome shotgun (WGS) entry which is preliminary data.</text>
</comment>
<dbReference type="PROSITE" id="PS50113">
    <property type="entry name" value="PAC"/>
    <property type="match status" value="1"/>
</dbReference>
<dbReference type="SMART" id="SM00387">
    <property type="entry name" value="HATPase_c"/>
    <property type="match status" value="1"/>
</dbReference>
<keyword evidence="3" id="KW-0597">Phosphoprotein</keyword>
<reference evidence="8 9" key="1">
    <citation type="submission" date="2020-01" db="EMBL/GenBank/DDBJ databases">
        <title>Spongiivirga citrea KCTC 32990T.</title>
        <authorList>
            <person name="Wang G."/>
        </authorList>
    </citation>
    <scope>NUCLEOTIDE SEQUENCE [LARGE SCALE GENOMIC DNA]</scope>
    <source>
        <strain evidence="8 9">KCTC 32990</strain>
    </source>
</reference>
<dbReference type="Proteomes" id="UP000474296">
    <property type="component" value="Unassembled WGS sequence"/>
</dbReference>
<dbReference type="PANTHER" id="PTHR43304">
    <property type="entry name" value="PHYTOCHROME-LIKE PROTEIN CPH1"/>
    <property type="match status" value="1"/>
</dbReference>
<dbReference type="Gene3D" id="3.30.450.20">
    <property type="entry name" value="PAS domain"/>
    <property type="match status" value="1"/>
</dbReference>
<dbReference type="InterPro" id="IPR000700">
    <property type="entry name" value="PAS-assoc_C"/>
</dbReference>
<dbReference type="AlphaFoldDB" id="A0A6M0CVY8"/>
<keyword evidence="5" id="KW-0418">Kinase</keyword>
<feature type="domain" description="PAC" evidence="7">
    <location>
        <begin position="91"/>
        <end position="143"/>
    </location>
</feature>
<evidence type="ECO:0000256" key="1">
    <source>
        <dbReference type="ARBA" id="ARBA00000085"/>
    </source>
</evidence>
<dbReference type="EC" id="2.7.13.3" evidence="2"/>
<protein>
    <recommendedName>
        <fullName evidence="2">histidine kinase</fullName>
        <ecNumber evidence="2">2.7.13.3</ecNumber>
    </recommendedName>
</protein>
<dbReference type="InterPro" id="IPR013655">
    <property type="entry name" value="PAS_fold_3"/>
</dbReference>
<dbReference type="Pfam" id="PF02518">
    <property type="entry name" value="HATPase_c"/>
    <property type="match status" value="1"/>
</dbReference>
<dbReference type="InterPro" id="IPR003594">
    <property type="entry name" value="HATPase_dom"/>
</dbReference>
<dbReference type="InterPro" id="IPR035965">
    <property type="entry name" value="PAS-like_dom_sf"/>
</dbReference>
<evidence type="ECO:0000256" key="4">
    <source>
        <dbReference type="ARBA" id="ARBA00022679"/>
    </source>
</evidence>
<dbReference type="PRINTS" id="PR00344">
    <property type="entry name" value="BCTRLSENSOR"/>
</dbReference>
<evidence type="ECO:0000259" key="7">
    <source>
        <dbReference type="PROSITE" id="PS50113"/>
    </source>
</evidence>
<organism evidence="8 9">
    <name type="scientific">Spongiivirga citrea</name>
    <dbReference type="NCBI Taxonomy" id="1481457"/>
    <lineage>
        <taxon>Bacteria</taxon>
        <taxon>Pseudomonadati</taxon>
        <taxon>Bacteroidota</taxon>
        <taxon>Flavobacteriia</taxon>
        <taxon>Flavobacteriales</taxon>
        <taxon>Flavobacteriaceae</taxon>
        <taxon>Spongiivirga</taxon>
    </lineage>
</organism>
<name>A0A6M0CVY8_9FLAO</name>
<proteinExistence type="predicted"/>
<sequence length="370" mass="42100">MKKEASNTPGKAEPIDKFFYLKETAELTKTGSWYIDTQKFEAFWNNITYEILEAPLDFIPAVESGLSHYAEEHRDYAAKLFFDCYKKGKEFDVEIKMVTFKGTEFWARAIGKPVLNGDNEQIGVQGVFQNIDDVKQKEFALQNSVETITSQNSRLLNFAYIVSHNLRSQTSNLQLITHLLDSLNTVEEKMEMLSNIKGVSDSLNKTIEHLNEVATIQTNSKQEKRVVRFEDTYLLVVTSIQQIIANQKAEIITDFSGLDSINYVPAYMESIMLNLLTNAVKYKHPDRKPEVHIKTFTQNEQSFMVVKDNGMGIDLSRYGDQIFGMYKTFHYNDDAEGVGLFITKNQIESLGGSIAVDSTVDEGTTFTIIF</sequence>
<gene>
    <name evidence="8" type="ORF">GWK10_11955</name>
</gene>
<dbReference type="InterPro" id="IPR052162">
    <property type="entry name" value="Sensor_kinase/Photoreceptor"/>
</dbReference>
<keyword evidence="4" id="KW-0808">Transferase</keyword>
<dbReference type="Gene3D" id="1.10.287.130">
    <property type="match status" value="1"/>
</dbReference>
<dbReference type="InterPro" id="IPR004358">
    <property type="entry name" value="Sig_transdc_His_kin-like_C"/>
</dbReference>
<dbReference type="Gene3D" id="3.30.565.10">
    <property type="entry name" value="Histidine kinase-like ATPase, C-terminal domain"/>
    <property type="match status" value="1"/>
</dbReference>
<dbReference type="InterPro" id="IPR005467">
    <property type="entry name" value="His_kinase_dom"/>
</dbReference>
<evidence type="ECO:0000256" key="3">
    <source>
        <dbReference type="ARBA" id="ARBA00022553"/>
    </source>
</evidence>
<dbReference type="SUPFAM" id="SSF55785">
    <property type="entry name" value="PYP-like sensor domain (PAS domain)"/>
    <property type="match status" value="1"/>
</dbReference>
<dbReference type="PANTHER" id="PTHR43304:SF1">
    <property type="entry name" value="PAC DOMAIN-CONTAINING PROTEIN"/>
    <property type="match status" value="1"/>
</dbReference>
<accession>A0A6M0CVY8</accession>
<dbReference type="PROSITE" id="PS50109">
    <property type="entry name" value="HIS_KIN"/>
    <property type="match status" value="1"/>
</dbReference>
<evidence type="ECO:0000313" key="9">
    <source>
        <dbReference type="Proteomes" id="UP000474296"/>
    </source>
</evidence>
<dbReference type="Pfam" id="PF08447">
    <property type="entry name" value="PAS_3"/>
    <property type="match status" value="1"/>
</dbReference>
<keyword evidence="9" id="KW-1185">Reference proteome</keyword>
<evidence type="ECO:0000256" key="5">
    <source>
        <dbReference type="ARBA" id="ARBA00022777"/>
    </source>
</evidence>
<dbReference type="SUPFAM" id="SSF55874">
    <property type="entry name" value="ATPase domain of HSP90 chaperone/DNA topoisomerase II/histidine kinase"/>
    <property type="match status" value="1"/>
</dbReference>